<dbReference type="AlphaFoldDB" id="A0A939SB57"/>
<feature type="domain" description="Carbohydrate kinase FGGY N-terminal" evidence="5">
    <location>
        <begin position="10"/>
        <end position="247"/>
    </location>
</feature>
<comment type="caution">
    <text evidence="6">The sequence shown here is derived from an EMBL/GenBank/DDBJ whole genome shotgun (WGS) entry which is preliminary data.</text>
</comment>
<dbReference type="InterPro" id="IPR000577">
    <property type="entry name" value="Carb_kinase_FGGY"/>
</dbReference>
<organism evidence="6 7">
    <name type="scientific">Leucobacter weissii</name>
    <dbReference type="NCBI Taxonomy" id="1983706"/>
    <lineage>
        <taxon>Bacteria</taxon>
        <taxon>Bacillati</taxon>
        <taxon>Actinomycetota</taxon>
        <taxon>Actinomycetes</taxon>
        <taxon>Micrococcales</taxon>
        <taxon>Microbacteriaceae</taxon>
        <taxon>Leucobacter</taxon>
    </lineage>
</organism>
<keyword evidence="2" id="KW-0119">Carbohydrate metabolism</keyword>
<name>A0A939SB57_9MICO</name>
<sequence>MSAAAPAPLLLGVDVGTTGIKSVVFSRTGRALAGSRRETPWTVVAEGAETTAEQLRDAALDSVREAVDAAPPGRIAGIGVASFAESGVLLDPDGRGTAPVIAWYDRRDASELNELEAALGSLRFSATTGLPFAQQWSITKGRWLSDHAPKSGSRTIRRLSVAEWIAVALGGRAATEPSLASRTGWFSLRERSWWPEALEFSRVRESWLPETAEAGTDLGAVRDGVHPRLTGARIAVAGHDHQAAAVGAGAWRPGEVLDSCGTAEALVRTAEASLDLSAIERLTAGGVTVGWHALPGRWCLLGATEGGRVLGALLARLGVDDLAGGIDDRARALPDTGLRIRADAAAGGRAALVAEGDPAALWRAAVEGVTEDAGRLARLMERSAGPSARFIAVGGWTASRALIDAKRRILGAVDLPRIDEAGARGAALFAGIAAGMWEDASSSAF</sequence>
<proteinExistence type="inferred from homology"/>
<dbReference type="GO" id="GO:0016301">
    <property type="term" value="F:kinase activity"/>
    <property type="evidence" value="ECO:0007669"/>
    <property type="project" value="UniProtKB-KW"/>
</dbReference>
<dbReference type="InterPro" id="IPR043129">
    <property type="entry name" value="ATPase_NBD"/>
</dbReference>
<dbReference type="PIRSF" id="PIRSF000538">
    <property type="entry name" value="GlpK"/>
    <property type="match status" value="1"/>
</dbReference>
<evidence type="ECO:0000256" key="1">
    <source>
        <dbReference type="ARBA" id="ARBA00009156"/>
    </source>
</evidence>
<accession>A0A939SB57</accession>
<dbReference type="CDD" id="cd07773">
    <property type="entry name" value="ASKHA_NBD_FGGY_FK"/>
    <property type="match status" value="1"/>
</dbReference>
<evidence type="ECO:0000256" key="2">
    <source>
        <dbReference type="ARBA" id="ARBA00022629"/>
    </source>
</evidence>
<reference evidence="6" key="1">
    <citation type="submission" date="2021-03" db="EMBL/GenBank/DDBJ databases">
        <title>Leucobacter chromiisoli sp. nov., isolated from chromium-containing soil of chemical plant.</title>
        <authorList>
            <person name="Xu Z."/>
        </authorList>
    </citation>
    <scope>NUCLEOTIDE SEQUENCE</scope>
    <source>
        <strain evidence="6">S27</strain>
    </source>
</reference>
<dbReference type="PANTHER" id="PTHR43095:SF5">
    <property type="entry name" value="XYLULOSE KINASE"/>
    <property type="match status" value="1"/>
</dbReference>
<keyword evidence="3" id="KW-0808">Transferase</keyword>
<evidence type="ECO:0000256" key="4">
    <source>
        <dbReference type="ARBA" id="ARBA00022777"/>
    </source>
</evidence>
<dbReference type="Pfam" id="PF00370">
    <property type="entry name" value="FGGY_N"/>
    <property type="match status" value="1"/>
</dbReference>
<dbReference type="InterPro" id="IPR018484">
    <property type="entry name" value="FGGY_N"/>
</dbReference>
<evidence type="ECO:0000313" key="6">
    <source>
        <dbReference type="EMBL" id="MBO1901063.1"/>
    </source>
</evidence>
<keyword evidence="7" id="KW-1185">Reference proteome</keyword>
<dbReference type="InterPro" id="IPR050406">
    <property type="entry name" value="FGGY_Carb_Kinase"/>
</dbReference>
<dbReference type="EMBL" id="JAGDYM010000004">
    <property type="protein sequence ID" value="MBO1901063.1"/>
    <property type="molecule type" value="Genomic_DNA"/>
</dbReference>
<dbReference type="Proteomes" id="UP000664382">
    <property type="component" value="Unassembled WGS sequence"/>
</dbReference>
<protein>
    <recommendedName>
        <fullName evidence="5">Carbohydrate kinase FGGY N-terminal domain-containing protein</fullName>
    </recommendedName>
</protein>
<evidence type="ECO:0000259" key="5">
    <source>
        <dbReference type="Pfam" id="PF00370"/>
    </source>
</evidence>
<evidence type="ECO:0000313" key="7">
    <source>
        <dbReference type="Proteomes" id="UP000664382"/>
    </source>
</evidence>
<gene>
    <name evidence="6" type="ORF">J4H92_03750</name>
</gene>
<dbReference type="SUPFAM" id="SSF53067">
    <property type="entry name" value="Actin-like ATPase domain"/>
    <property type="match status" value="2"/>
</dbReference>
<keyword evidence="2" id="KW-0859">Xylose metabolism</keyword>
<comment type="similarity">
    <text evidence="1">Belongs to the FGGY kinase family.</text>
</comment>
<dbReference type="RefSeq" id="WP_208096176.1">
    <property type="nucleotide sequence ID" value="NZ_JAGDYM010000004.1"/>
</dbReference>
<dbReference type="GO" id="GO:0042732">
    <property type="term" value="P:D-xylose metabolic process"/>
    <property type="evidence" value="ECO:0007669"/>
    <property type="project" value="UniProtKB-KW"/>
</dbReference>
<keyword evidence="4" id="KW-0418">Kinase</keyword>
<dbReference type="Gene3D" id="3.30.420.40">
    <property type="match status" value="2"/>
</dbReference>
<evidence type="ECO:0000256" key="3">
    <source>
        <dbReference type="ARBA" id="ARBA00022679"/>
    </source>
</evidence>
<dbReference type="PANTHER" id="PTHR43095">
    <property type="entry name" value="SUGAR KINASE"/>
    <property type="match status" value="1"/>
</dbReference>